<reference evidence="2 3" key="1">
    <citation type="submission" date="2016-03" db="EMBL/GenBank/DDBJ databases">
        <title>Cyphomyrmex costatus WGS genome.</title>
        <authorList>
            <person name="Nygaard S."/>
            <person name="Hu H."/>
            <person name="Boomsma J."/>
            <person name="Zhang G."/>
        </authorList>
    </citation>
    <scope>NUCLEOTIDE SEQUENCE [LARGE SCALE GENOMIC DNA]</scope>
    <source>
        <strain evidence="2">MS0001</strain>
        <tissue evidence="2">Whole body</tissue>
    </source>
</reference>
<proteinExistence type="predicted"/>
<dbReference type="EMBL" id="KQ976956">
    <property type="protein sequence ID" value="KYN06848.1"/>
    <property type="molecule type" value="Genomic_DNA"/>
</dbReference>
<name>A0A195D1R7_9HYME</name>
<organism evidence="2 3">
    <name type="scientific">Cyphomyrmex costatus</name>
    <dbReference type="NCBI Taxonomy" id="456900"/>
    <lineage>
        <taxon>Eukaryota</taxon>
        <taxon>Metazoa</taxon>
        <taxon>Ecdysozoa</taxon>
        <taxon>Arthropoda</taxon>
        <taxon>Hexapoda</taxon>
        <taxon>Insecta</taxon>
        <taxon>Pterygota</taxon>
        <taxon>Neoptera</taxon>
        <taxon>Endopterygota</taxon>
        <taxon>Hymenoptera</taxon>
        <taxon>Apocrita</taxon>
        <taxon>Aculeata</taxon>
        <taxon>Formicoidea</taxon>
        <taxon>Formicidae</taxon>
        <taxon>Myrmicinae</taxon>
        <taxon>Cyphomyrmex</taxon>
    </lineage>
</organism>
<dbReference type="PANTHER" id="PTHR47331:SF5">
    <property type="entry name" value="RIBONUCLEASE H"/>
    <property type="match status" value="1"/>
</dbReference>
<sequence>MVKLFTHHLKRIVGDTLFTFEELNTFTIEVEGILNSRPITSVCQDFWSRWNLEYLNELQIRNKWYKDGLRLEVSTIIIIARILGRVCEIHPGKDGITGAATIKTATVQVKRAAKSLCSLPAIP</sequence>
<gene>
    <name evidence="2" type="ORF">ALC62_02231</name>
</gene>
<dbReference type="STRING" id="456900.A0A195D1R7"/>
<accession>A0A195D1R7</accession>
<feature type="domain" description="DUF5641" evidence="1">
    <location>
        <begin position="39"/>
        <end position="119"/>
    </location>
</feature>
<dbReference type="InterPro" id="IPR040676">
    <property type="entry name" value="DUF5641"/>
</dbReference>
<evidence type="ECO:0000259" key="1">
    <source>
        <dbReference type="Pfam" id="PF18701"/>
    </source>
</evidence>
<dbReference type="Proteomes" id="UP000078542">
    <property type="component" value="Unassembled WGS sequence"/>
</dbReference>
<dbReference type="Pfam" id="PF18701">
    <property type="entry name" value="DUF5641"/>
    <property type="match status" value="1"/>
</dbReference>
<dbReference type="AlphaFoldDB" id="A0A195D1R7"/>
<dbReference type="PANTHER" id="PTHR47331">
    <property type="entry name" value="PHD-TYPE DOMAIN-CONTAINING PROTEIN"/>
    <property type="match status" value="1"/>
</dbReference>
<protein>
    <recommendedName>
        <fullName evidence="1">DUF5641 domain-containing protein</fullName>
    </recommendedName>
</protein>
<evidence type="ECO:0000313" key="3">
    <source>
        <dbReference type="Proteomes" id="UP000078542"/>
    </source>
</evidence>
<keyword evidence="3" id="KW-1185">Reference proteome</keyword>
<evidence type="ECO:0000313" key="2">
    <source>
        <dbReference type="EMBL" id="KYN06848.1"/>
    </source>
</evidence>